<name>A0A0N4X6V4_HAEPC</name>
<protein>
    <submittedName>
        <fullName evidence="1">Transposase</fullName>
    </submittedName>
</protein>
<organism evidence="1">
    <name type="scientific">Haemonchus placei</name>
    <name type="common">Barber's pole worm</name>
    <dbReference type="NCBI Taxonomy" id="6290"/>
    <lineage>
        <taxon>Eukaryota</taxon>
        <taxon>Metazoa</taxon>
        <taxon>Ecdysozoa</taxon>
        <taxon>Nematoda</taxon>
        <taxon>Chromadorea</taxon>
        <taxon>Rhabditida</taxon>
        <taxon>Rhabditina</taxon>
        <taxon>Rhabditomorpha</taxon>
        <taxon>Strongyloidea</taxon>
        <taxon>Trichostrongylidae</taxon>
        <taxon>Haemonchus</taxon>
    </lineage>
</organism>
<proteinExistence type="predicted"/>
<evidence type="ECO:0000313" key="1">
    <source>
        <dbReference type="WBParaSite" id="HPLM_0002009601-mRNA-1"/>
    </source>
</evidence>
<sequence>LFLVQNKTTINHVGMVIKGETPNFLRFLKLFFGNFLQHFFVKPFIIRNYQ</sequence>
<dbReference type="WBParaSite" id="HPLM_0002009601-mRNA-1">
    <property type="protein sequence ID" value="HPLM_0002009601-mRNA-1"/>
    <property type="gene ID" value="HPLM_0002009601"/>
</dbReference>
<accession>A0A0N4X6V4</accession>
<reference evidence="1" key="1">
    <citation type="submission" date="2017-02" db="UniProtKB">
        <authorList>
            <consortium name="WormBaseParasite"/>
        </authorList>
    </citation>
    <scope>IDENTIFICATION</scope>
</reference>
<dbReference type="AlphaFoldDB" id="A0A0N4X6V4"/>